<name>A0ABZ2LAX0_9BACT</name>
<evidence type="ECO:0000313" key="3">
    <source>
        <dbReference type="Proteomes" id="UP001374803"/>
    </source>
</evidence>
<dbReference type="SUPFAM" id="SSF50974">
    <property type="entry name" value="Nitrous oxide reductase, N-terminal domain"/>
    <property type="match status" value="1"/>
</dbReference>
<organism evidence="2 3">
    <name type="scientific">Pendulispora rubella</name>
    <dbReference type="NCBI Taxonomy" id="2741070"/>
    <lineage>
        <taxon>Bacteria</taxon>
        <taxon>Pseudomonadati</taxon>
        <taxon>Myxococcota</taxon>
        <taxon>Myxococcia</taxon>
        <taxon>Myxococcales</taxon>
        <taxon>Sorangiineae</taxon>
        <taxon>Pendulisporaceae</taxon>
        <taxon>Pendulispora</taxon>
    </lineage>
</organism>
<reference evidence="2" key="1">
    <citation type="submission" date="2021-12" db="EMBL/GenBank/DDBJ databases">
        <title>Discovery of the Pendulisporaceae a myxobacterial family with distinct sporulation behavior and unique specialized metabolism.</title>
        <authorList>
            <person name="Garcia R."/>
            <person name="Popoff A."/>
            <person name="Bader C.D."/>
            <person name="Loehr J."/>
            <person name="Walesch S."/>
            <person name="Walt C."/>
            <person name="Boldt J."/>
            <person name="Bunk B."/>
            <person name="Haeckl F.J.F.P.J."/>
            <person name="Gunesch A.P."/>
            <person name="Birkelbach J."/>
            <person name="Nuebel U."/>
            <person name="Pietschmann T."/>
            <person name="Bach T."/>
            <person name="Mueller R."/>
        </authorList>
    </citation>
    <scope>NUCLEOTIDE SEQUENCE</scope>
    <source>
        <strain evidence="2">MSr11367</strain>
    </source>
</reference>
<feature type="chain" id="PRO_5047117776" evidence="1">
    <location>
        <begin position="18"/>
        <end position="399"/>
    </location>
</feature>
<keyword evidence="1" id="KW-0732">Signal</keyword>
<dbReference type="Gene3D" id="2.130.10.10">
    <property type="entry name" value="YVTN repeat-like/Quinoprotein amine dehydrogenase"/>
    <property type="match status" value="1"/>
</dbReference>
<dbReference type="EMBL" id="CP089983">
    <property type="protein sequence ID" value="WXB06931.1"/>
    <property type="molecule type" value="Genomic_DNA"/>
</dbReference>
<dbReference type="Proteomes" id="UP001374803">
    <property type="component" value="Chromosome"/>
</dbReference>
<dbReference type="InterPro" id="IPR011044">
    <property type="entry name" value="Quino_amine_DH_bsu"/>
</dbReference>
<accession>A0ABZ2LAX0</accession>
<protein>
    <submittedName>
        <fullName evidence="2">Uncharacterized protein</fullName>
    </submittedName>
</protein>
<sequence length="399" mass="43735">MTKTTIALGATAIAALAACSSSDDNSGGNGSDTGPAYVVSSLVFTPEGGRTAYVSVLDSLQPQEIDYKKAREYSGAADTWVYGGMVYVSDNEKQTVTKFAVRGGALVEQGRISFGAYGFSDVGLWSNDFVSPTKAYMMNFKAREYVVWNPTTMTVTTTVRLPELEQRPGFIIDLGLADRSTEIRGGRLYQPIYWTDESYHNFTQDSRIAVIDVENDTFVKYIEAGCPDLDHGTQDDAGNLYFSNWQSAAVVHLVKKSPASCVVKIPAGKDEAEAAFTFASIADGHEGSALRYVGNGRMIFSAFDETRVTYDETTDPEPLIGSANWRIWSYDMATGKAAPLEGIDWNSGSFYAFEIDGRMHLLSPSAEWTGSTVYDLGDPSKPVELFKTRGWSLRLFKVR</sequence>
<dbReference type="RefSeq" id="WP_394840505.1">
    <property type="nucleotide sequence ID" value="NZ_CP089929.1"/>
</dbReference>
<proteinExistence type="predicted"/>
<evidence type="ECO:0000313" key="2">
    <source>
        <dbReference type="EMBL" id="WXB06931.1"/>
    </source>
</evidence>
<feature type="signal peptide" evidence="1">
    <location>
        <begin position="1"/>
        <end position="17"/>
    </location>
</feature>
<gene>
    <name evidence="2" type="ORF">LVJ94_06735</name>
</gene>
<dbReference type="InterPro" id="IPR015943">
    <property type="entry name" value="WD40/YVTN_repeat-like_dom_sf"/>
</dbReference>
<evidence type="ECO:0000256" key="1">
    <source>
        <dbReference type="SAM" id="SignalP"/>
    </source>
</evidence>
<keyword evidence="3" id="KW-1185">Reference proteome</keyword>
<dbReference type="PROSITE" id="PS51257">
    <property type="entry name" value="PROKAR_LIPOPROTEIN"/>
    <property type="match status" value="1"/>
</dbReference>
<dbReference type="InterPro" id="IPR011045">
    <property type="entry name" value="N2O_reductase_N"/>
</dbReference>
<dbReference type="SUPFAM" id="SSF50969">
    <property type="entry name" value="YVTN repeat-like/Quinoprotein amine dehydrogenase"/>
    <property type="match status" value="1"/>
</dbReference>